<dbReference type="Gene3D" id="1.25.40.390">
    <property type="match status" value="1"/>
</dbReference>
<dbReference type="EMBL" id="CP001650">
    <property type="protein sequence ID" value="ADF50885.1"/>
    <property type="molecule type" value="Genomic_DNA"/>
</dbReference>
<protein>
    <submittedName>
        <fullName evidence="8">SusD/RagB family protein</fullName>
    </submittedName>
</protein>
<comment type="similarity">
    <text evidence="2">Belongs to the SusD family.</text>
</comment>
<keyword evidence="4" id="KW-0472">Membrane</keyword>
<evidence type="ECO:0000313" key="8">
    <source>
        <dbReference type="EMBL" id="ADF50885.1"/>
    </source>
</evidence>
<evidence type="ECO:0000256" key="2">
    <source>
        <dbReference type="ARBA" id="ARBA00006275"/>
    </source>
</evidence>
<dbReference type="AlphaFoldDB" id="D5BF06"/>
<dbReference type="HOGENOM" id="CLU_015553_3_1_10"/>
<dbReference type="eggNOG" id="COG3193">
    <property type="taxonomic scope" value="Bacteria"/>
</dbReference>
<dbReference type="InterPro" id="IPR033985">
    <property type="entry name" value="SusD-like_N"/>
</dbReference>
<dbReference type="InterPro" id="IPR012944">
    <property type="entry name" value="SusD_RagB_dom"/>
</dbReference>
<dbReference type="GO" id="GO:0009279">
    <property type="term" value="C:cell outer membrane"/>
    <property type="evidence" value="ECO:0007669"/>
    <property type="project" value="UniProtKB-SubCell"/>
</dbReference>
<accession>D5BF06</accession>
<keyword evidence="9" id="KW-1185">Reference proteome</keyword>
<dbReference type="Pfam" id="PF14322">
    <property type="entry name" value="SusD-like_3"/>
    <property type="match status" value="1"/>
</dbReference>
<feature type="domain" description="RagB/SusD" evidence="6">
    <location>
        <begin position="350"/>
        <end position="476"/>
    </location>
</feature>
<proteinExistence type="inferred from homology"/>
<keyword evidence="3" id="KW-0732">Signal</keyword>
<evidence type="ECO:0000256" key="1">
    <source>
        <dbReference type="ARBA" id="ARBA00004442"/>
    </source>
</evidence>
<sequence length="476" mass="55410">MVYVLISKNHKMKKYTHKGFIFIVMLAFLILSCEDFLEIETPRNRMVSEEVFSSEETALSAIQGIYNELFVSAFSSGGRNSVTFLTGLSSDNLEGLSSSNIPRVQLDEHEITADNELILYLWTSAYNTIYMCNAFLDGIANSDELNMELRGQLQGEALFIRGFTYFYLVNLYGDVPLITSPNYSENAVSDRTNSEEVWKLIFEDLETSLNLLPESYRNNERTNLTKYAALTMLARASLYREDWKGVENYSTQVIESNRYDLLEDHNDVFLANSNEAIWQISPLGNGQQSSQTNEGGLLIIDPVLYFVAVARLNEDFYETFEENDLRRQKWIGYNEAINVYFPYKYKVWTSNDLPPLEYSMVLRYAELYLMRAEAQTHLGNYTEALQDLNVIRERSELPSISTEDVVNQTEILNFIMEERRNEFFAEWGHRWFDMRRTNRLEEVFGERQTWQATDALYPIPNEERRKNLNLTQNPGY</sequence>
<gene>
    <name evidence="8" type="ordered locus">ZPR_0528</name>
</gene>
<evidence type="ECO:0000256" key="4">
    <source>
        <dbReference type="ARBA" id="ARBA00023136"/>
    </source>
</evidence>
<dbReference type="CDD" id="cd08977">
    <property type="entry name" value="SusD"/>
    <property type="match status" value="1"/>
</dbReference>
<dbReference type="Pfam" id="PF07980">
    <property type="entry name" value="SusD_RagB"/>
    <property type="match status" value="1"/>
</dbReference>
<evidence type="ECO:0000259" key="6">
    <source>
        <dbReference type="Pfam" id="PF07980"/>
    </source>
</evidence>
<organism evidence="8 9">
    <name type="scientific">Zunongwangia profunda (strain DSM 18752 / CCTCC AB 206139 / SM-A87)</name>
    <name type="common">Wangia profunda</name>
    <dbReference type="NCBI Taxonomy" id="655815"/>
    <lineage>
        <taxon>Bacteria</taxon>
        <taxon>Pseudomonadati</taxon>
        <taxon>Bacteroidota</taxon>
        <taxon>Flavobacteriia</taxon>
        <taxon>Flavobacteriales</taxon>
        <taxon>Flavobacteriaceae</taxon>
        <taxon>Zunongwangia</taxon>
    </lineage>
</organism>
<keyword evidence="5" id="KW-0998">Cell outer membrane</keyword>
<dbReference type="SUPFAM" id="SSF48452">
    <property type="entry name" value="TPR-like"/>
    <property type="match status" value="1"/>
</dbReference>
<dbReference type="STRING" id="655815.ZPR_0528"/>
<comment type="subcellular location">
    <subcellularLocation>
        <location evidence="1">Cell outer membrane</location>
    </subcellularLocation>
</comment>
<dbReference type="KEGG" id="zpr:ZPR_0528"/>
<evidence type="ECO:0000259" key="7">
    <source>
        <dbReference type="Pfam" id="PF14322"/>
    </source>
</evidence>
<reference evidence="8 9" key="1">
    <citation type="journal article" date="2010" name="BMC Genomics">
        <title>The complete genome of Zunongwangia profunda SM-A87 reveals its adaptation to the deep-sea environment and ecological role in sedimentary organic nitrogen degradation.</title>
        <authorList>
            <person name="Qin Q.L."/>
            <person name="Zhang X.Y."/>
            <person name="Wang X.M."/>
            <person name="Liu G.M."/>
            <person name="Chen X.L."/>
            <person name="Xie B.B."/>
            <person name="Dang H.Y."/>
            <person name="Zhou B.C."/>
            <person name="Yu J."/>
            <person name="Zhang Y.Z."/>
        </authorList>
    </citation>
    <scope>NUCLEOTIDE SEQUENCE [LARGE SCALE GENOMIC DNA]</scope>
    <source>
        <strain evidence="9">DSM 18752 / CCTCC AB 206139 / SM-A87</strain>
    </source>
</reference>
<name>D5BF06_ZUNPS</name>
<dbReference type="InterPro" id="IPR011990">
    <property type="entry name" value="TPR-like_helical_dom_sf"/>
</dbReference>
<evidence type="ECO:0000313" key="9">
    <source>
        <dbReference type="Proteomes" id="UP000001654"/>
    </source>
</evidence>
<dbReference type="Proteomes" id="UP000001654">
    <property type="component" value="Chromosome"/>
</dbReference>
<evidence type="ECO:0000256" key="3">
    <source>
        <dbReference type="ARBA" id="ARBA00022729"/>
    </source>
</evidence>
<feature type="domain" description="SusD-like N-terminal" evidence="7">
    <location>
        <begin position="84"/>
        <end position="237"/>
    </location>
</feature>
<evidence type="ECO:0000256" key="5">
    <source>
        <dbReference type="ARBA" id="ARBA00023237"/>
    </source>
</evidence>